<sequence>MGLVLSSDQTKVSTYKDIHATMKLIRKNNAVVNQIRGFILKIPISKIPPVIIAAIPTKGNTKADEISQLLLDIINMTAHAGINLLSIGADGVISEMKAQEKIMSNESIEKYLEFVDSFYGINFYAPIYNNRPIVRVQCPKHAKKTARNQIHYGSKLLTFGNDTIRYDQLLELA</sequence>
<name>A0A2N1NEY5_9GLOM</name>
<gene>
    <name evidence="1" type="ORF">RhiirC2_710362</name>
</gene>
<dbReference type="Proteomes" id="UP000233469">
    <property type="component" value="Unassembled WGS sequence"/>
</dbReference>
<comment type="caution">
    <text evidence="1">The sequence shown here is derived from an EMBL/GenBank/DDBJ whole genome shotgun (WGS) entry which is preliminary data.</text>
</comment>
<dbReference type="VEuPathDB" id="FungiDB:RhiirA1_485629"/>
<reference evidence="1 2" key="1">
    <citation type="submission" date="2016-04" db="EMBL/GenBank/DDBJ databases">
        <title>Genome analyses suggest a sexual origin of heterokaryosis in a supposedly ancient asexual fungus.</title>
        <authorList>
            <person name="Ropars J."/>
            <person name="Sedzielewska K."/>
            <person name="Noel J."/>
            <person name="Charron P."/>
            <person name="Farinelli L."/>
            <person name="Marton T."/>
            <person name="Kruger M."/>
            <person name="Pelin A."/>
            <person name="Brachmann A."/>
            <person name="Corradi N."/>
        </authorList>
    </citation>
    <scope>NUCLEOTIDE SEQUENCE [LARGE SCALE GENOMIC DNA]</scope>
    <source>
        <strain evidence="1 2">C2</strain>
    </source>
</reference>
<accession>A0A2N1NEY5</accession>
<evidence type="ECO:0000313" key="1">
    <source>
        <dbReference type="EMBL" id="PKK72441.1"/>
    </source>
</evidence>
<evidence type="ECO:0000313" key="2">
    <source>
        <dbReference type="Proteomes" id="UP000233469"/>
    </source>
</evidence>
<proteinExistence type="predicted"/>
<dbReference type="EMBL" id="LLXL01000441">
    <property type="protein sequence ID" value="PKK72441.1"/>
    <property type="molecule type" value="Genomic_DNA"/>
</dbReference>
<dbReference type="AlphaFoldDB" id="A0A2N1NEY5"/>
<dbReference type="VEuPathDB" id="FungiDB:FUN_005601"/>
<dbReference type="VEuPathDB" id="FungiDB:RhiirFUN_005491"/>
<protein>
    <submittedName>
        <fullName evidence="1">Uncharacterized protein</fullName>
    </submittedName>
</protein>
<organism evidence="1 2">
    <name type="scientific">Rhizophagus irregularis</name>
    <dbReference type="NCBI Taxonomy" id="588596"/>
    <lineage>
        <taxon>Eukaryota</taxon>
        <taxon>Fungi</taxon>
        <taxon>Fungi incertae sedis</taxon>
        <taxon>Mucoromycota</taxon>
        <taxon>Glomeromycotina</taxon>
        <taxon>Glomeromycetes</taxon>
        <taxon>Glomerales</taxon>
        <taxon>Glomeraceae</taxon>
        <taxon>Rhizophagus</taxon>
    </lineage>
</organism>
<reference evidence="1 2" key="2">
    <citation type="submission" date="2017-10" db="EMBL/GenBank/DDBJ databases">
        <title>Extensive intraspecific genome diversity in a model arbuscular mycorrhizal fungus.</title>
        <authorList>
            <person name="Chen E.C.H."/>
            <person name="Morin E."/>
            <person name="Baudet D."/>
            <person name="Noel J."/>
            <person name="Ndikumana S."/>
            <person name="Charron P."/>
            <person name="St-Onge C."/>
            <person name="Giorgi J."/>
            <person name="Grigoriev I.V."/>
            <person name="Roux C."/>
            <person name="Martin F.M."/>
            <person name="Corradi N."/>
        </authorList>
    </citation>
    <scope>NUCLEOTIDE SEQUENCE [LARGE SCALE GENOMIC DNA]</scope>
    <source>
        <strain evidence="1 2">C2</strain>
    </source>
</reference>
<dbReference type="VEuPathDB" id="FungiDB:RhiirFUN_005331"/>